<organism evidence="1 2">
    <name type="scientific">Streptococcus sanguinis SK49</name>
    <dbReference type="NCBI Taxonomy" id="888808"/>
    <lineage>
        <taxon>Bacteria</taxon>
        <taxon>Bacillati</taxon>
        <taxon>Bacillota</taxon>
        <taxon>Bacilli</taxon>
        <taxon>Lactobacillales</taxon>
        <taxon>Streptococcaceae</taxon>
        <taxon>Streptococcus</taxon>
    </lineage>
</organism>
<dbReference type="HOGENOM" id="CLU_2262344_0_0_9"/>
<accession>F3UUL6</accession>
<comment type="caution">
    <text evidence="1">The sequence shown here is derived from an EMBL/GenBank/DDBJ whole genome shotgun (WGS) entry which is preliminary data.</text>
</comment>
<evidence type="ECO:0000313" key="2">
    <source>
        <dbReference type="Proteomes" id="UP000006459"/>
    </source>
</evidence>
<dbReference type="RefSeq" id="WP_002931834.1">
    <property type="nucleotide sequence ID" value="NZ_GL890985.1"/>
</dbReference>
<gene>
    <name evidence="1" type="ORF">HMPREF9380_0204</name>
</gene>
<evidence type="ECO:0000313" key="1">
    <source>
        <dbReference type="EMBL" id="EGJ41478.1"/>
    </source>
</evidence>
<dbReference type="Proteomes" id="UP000006459">
    <property type="component" value="Unassembled WGS sequence"/>
</dbReference>
<proteinExistence type="predicted"/>
<reference evidence="1 2" key="1">
    <citation type="submission" date="2011-03" db="EMBL/GenBank/DDBJ databases">
        <authorList>
            <person name="Muzny D."/>
            <person name="Qin X."/>
            <person name="Deng J."/>
            <person name="Jiang H."/>
            <person name="Liu Y."/>
            <person name="Qu J."/>
            <person name="Song X.-Z."/>
            <person name="Zhang L."/>
            <person name="Thornton R."/>
            <person name="Coyle M."/>
            <person name="Francisco L."/>
            <person name="Jackson L."/>
            <person name="Javaid M."/>
            <person name="Korchina V."/>
            <person name="Kovar C."/>
            <person name="Mata R."/>
            <person name="Mathew T."/>
            <person name="Ngo R."/>
            <person name="Nguyen L."/>
            <person name="Nguyen N."/>
            <person name="Okwuonu G."/>
            <person name="Ongeri F."/>
            <person name="Pham C."/>
            <person name="Simmons D."/>
            <person name="Wilczek-Boney K."/>
            <person name="Hale W."/>
            <person name="Jakkamsetti A."/>
            <person name="Pham P."/>
            <person name="Ruth R."/>
            <person name="San Lucas F."/>
            <person name="Warren J."/>
            <person name="Zhang J."/>
            <person name="Zhao Z."/>
            <person name="Zhou C."/>
            <person name="Zhu D."/>
            <person name="Lee S."/>
            <person name="Bess C."/>
            <person name="Blankenburg K."/>
            <person name="Forbes L."/>
            <person name="Fu Q."/>
            <person name="Gubbala S."/>
            <person name="Hirani K."/>
            <person name="Jayaseelan J.C."/>
            <person name="Lara F."/>
            <person name="Munidasa M."/>
            <person name="Palculict T."/>
            <person name="Patil S."/>
            <person name="Pu L.-L."/>
            <person name="Saada N."/>
            <person name="Tang L."/>
            <person name="Weissenberger G."/>
            <person name="Zhu Y."/>
            <person name="Hemphill L."/>
            <person name="Shang Y."/>
            <person name="Youmans B."/>
            <person name="Ayvaz T."/>
            <person name="Ross M."/>
            <person name="Santibanez J."/>
            <person name="Aqrawi P."/>
            <person name="Gross S."/>
            <person name="Joshi V."/>
            <person name="Fowler G."/>
            <person name="Nazareth L."/>
            <person name="Reid J."/>
            <person name="Worley K."/>
            <person name="Petrosino J."/>
            <person name="Highlander S."/>
            <person name="Gibbs R."/>
        </authorList>
    </citation>
    <scope>NUCLEOTIDE SEQUENCE [LARGE SCALE GENOMIC DNA]</scope>
    <source>
        <strain evidence="1 2">SK49</strain>
    </source>
</reference>
<dbReference type="EMBL" id="AFFO01000002">
    <property type="protein sequence ID" value="EGJ41478.1"/>
    <property type="molecule type" value="Genomic_DNA"/>
</dbReference>
<name>F3UUL6_STRSA</name>
<protein>
    <submittedName>
        <fullName evidence="1">Uncharacterized protein</fullName>
    </submittedName>
</protein>
<dbReference type="AlphaFoldDB" id="F3UUL6"/>
<sequence length="119" mass="13190">MTINIKPDQLNGTVTSISNEVSDIHANEAIIDDTGTKLNDCTALIRYTGTILGETVSKYNTFLNGLAEKFKNTDYNISTEIRDNSSRINDGNVNPSDDFFIRSNVHIIQNSNVSVLYSQ</sequence>